<feature type="domain" description="NIF system FeS cluster assembly NifU N-terminal" evidence="1">
    <location>
        <begin position="10"/>
        <end position="131"/>
    </location>
</feature>
<dbReference type="PANTHER" id="PTHR10093">
    <property type="entry name" value="IRON-SULFUR CLUSTER ASSEMBLY ENZYME NIFU HOMOLOG"/>
    <property type="match status" value="1"/>
</dbReference>
<dbReference type="EMBL" id="JACSQW010000024">
    <property type="protein sequence ID" value="MBD7895615.1"/>
    <property type="molecule type" value="Genomic_DNA"/>
</dbReference>
<evidence type="ECO:0000313" key="3">
    <source>
        <dbReference type="Proteomes" id="UP000616837"/>
    </source>
</evidence>
<evidence type="ECO:0000313" key="2">
    <source>
        <dbReference type="EMBL" id="MBD7895615.1"/>
    </source>
</evidence>
<proteinExistence type="predicted"/>
<name>A0ABR8PEA9_9LACO</name>
<protein>
    <submittedName>
        <fullName evidence="2">SUF system NifU family Fe-S cluster assembly protein</fullName>
    </submittedName>
</protein>
<gene>
    <name evidence="2" type="ORF">H9564_07955</name>
</gene>
<dbReference type="NCBIfam" id="TIGR01994">
    <property type="entry name" value="SUF_scaf_2"/>
    <property type="match status" value="1"/>
</dbReference>
<sequence length="154" mass="16874">MGLDKLNQLYRAVILEHAANPHHYYVVPDATNEKTLHNTTCGDTVNVSLHLDSNNRITAIGFAGQGCTISQASASMLTDVMLGKSKDEALAIAKIFSDEAIGKKHSKEELTELGDARVLTQIMEFPARIKCATLAWWALQRALLTEPGKEDHSD</sequence>
<accession>A0ABR8PEA9</accession>
<dbReference type="RefSeq" id="WP_191684940.1">
    <property type="nucleotide sequence ID" value="NZ_JACSQW010000024.1"/>
</dbReference>
<keyword evidence="3" id="KW-1185">Reference proteome</keyword>
<dbReference type="InterPro" id="IPR002871">
    <property type="entry name" value="NIF_FeS_clus_asmbl_NifU_N"/>
</dbReference>
<dbReference type="SUPFAM" id="SSF82649">
    <property type="entry name" value="SufE/NifU"/>
    <property type="match status" value="1"/>
</dbReference>
<dbReference type="Gene3D" id="3.90.1010.10">
    <property type="match status" value="1"/>
</dbReference>
<reference evidence="2 3" key="1">
    <citation type="submission" date="2020-08" db="EMBL/GenBank/DDBJ databases">
        <title>A Genomic Blueprint of the Chicken Gut Microbiome.</title>
        <authorList>
            <person name="Gilroy R."/>
            <person name="Ravi A."/>
            <person name="Getino M."/>
            <person name="Pursley I."/>
            <person name="Horton D.L."/>
            <person name="Alikhan N.-F."/>
            <person name="Baker D."/>
            <person name="Gharbi K."/>
            <person name="Hall N."/>
            <person name="Watson M."/>
            <person name="Adriaenssens E.M."/>
            <person name="Foster-Nyarko E."/>
            <person name="Jarju S."/>
            <person name="Secka A."/>
            <person name="Antonio M."/>
            <person name="Oren A."/>
            <person name="Chaudhuri R."/>
            <person name="La Ragione R.M."/>
            <person name="Hildebrand F."/>
            <person name="Pallen M.J."/>
        </authorList>
    </citation>
    <scope>NUCLEOTIDE SEQUENCE [LARGE SCALE GENOMIC DNA]</scope>
    <source>
        <strain evidence="2 3">Sa3CUN2</strain>
    </source>
</reference>
<dbReference type="CDD" id="cd06664">
    <property type="entry name" value="IscU_like"/>
    <property type="match status" value="1"/>
</dbReference>
<dbReference type="Proteomes" id="UP000616837">
    <property type="component" value="Unassembled WGS sequence"/>
</dbReference>
<organism evidence="2 3">
    <name type="scientific">Limosilactobacillus avistercoris</name>
    <dbReference type="NCBI Taxonomy" id="2762243"/>
    <lineage>
        <taxon>Bacteria</taxon>
        <taxon>Bacillati</taxon>
        <taxon>Bacillota</taxon>
        <taxon>Bacilli</taxon>
        <taxon>Lactobacillales</taxon>
        <taxon>Lactobacillaceae</taxon>
        <taxon>Limosilactobacillus</taxon>
    </lineage>
</organism>
<evidence type="ECO:0000259" key="1">
    <source>
        <dbReference type="Pfam" id="PF01592"/>
    </source>
</evidence>
<comment type="caution">
    <text evidence="2">The sequence shown here is derived from an EMBL/GenBank/DDBJ whole genome shotgun (WGS) entry which is preliminary data.</text>
</comment>
<dbReference type="Pfam" id="PF01592">
    <property type="entry name" value="NifU_N"/>
    <property type="match status" value="1"/>
</dbReference>